<feature type="region of interest" description="Disordered" evidence="1">
    <location>
        <begin position="68"/>
        <end position="90"/>
    </location>
</feature>
<dbReference type="AlphaFoldDB" id="A0AAU9VA68"/>
<accession>A0AAU9VA68</accession>
<comment type="caution">
    <text evidence="3">The sequence shown here is derived from an EMBL/GenBank/DDBJ whole genome shotgun (WGS) entry which is preliminary data.</text>
</comment>
<evidence type="ECO:0000313" key="4">
    <source>
        <dbReference type="Proteomes" id="UP001153954"/>
    </source>
</evidence>
<evidence type="ECO:0000259" key="2">
    <source>
        <dbReference type="Pfam" id="PF24626"/>
    </source>
</evidence>
<proteinExistence type="predicted"/>
<keyword evidence="4" id="KW-1185">Reference proteome</keyword>
<dbReference type="Proteomes" id="UP001153954">
    <property type="component" value="Unassembled WGS sequence"/>
</dbReference>
<gene>
    <name evidence="3" type="ORF">EEDITHA_LOCUS22793</name>
</gene>
<name>A0AAU9VA68_EUPED</name>
<organism evidence="3 4">
    <name type="scientific">Euphydryas editha</name>
    <name type="common">Edith's checkerspot</name>
    <dbReference type="NCBI Taxonomy" id="104508"/>
    <lineage>
        <taxon>Eukaryota</taxon>
        <taxon>Metazoa</taxon>
        <taxon>Ecdysozoa</taxon>
        <taxon>Arthropoda</taxon>
        <taxon>Hexapoda</taxon>
        <taxon>Insecta</taxon>
        <taxon>Pterygota</taxon>
        <taxon>Neoptera</taxon>
        <taxon>Endopterygota</taxon>
        <taxon>Lepidoptera</taxon>
        <taxon>Glossata</taxon>
        <taxon>Ditrysia</taxon>
        <taxon>Papilionoidea</taxon>
        <taxon>Nymphalidae</taxon>
        <taxon>Nymphalinae</taxon>
        <taxon>Euphydryas</taxon>
    </lineage>
</organism>
<sequence>MNTAKVITTSYTPAYLTFARELRTPDDNAHDFRQIVQSENFIPEITPKLLMLANTLLKAREISEIKEERRKEVADKGRRKDSGYTPGDLVLATTHPISNLARGVSAKFSPRRDGPYLILKQHGASSYVLSDPNTPDMPLGVYHASALTPYQGSDGPLPQPVQPLRKRGRPRKQNPVPVAQPSRGRGRPKKKKNT</sequence>
<dbReference type="EMBL" id="CAKOGL010000043">
    <property type="protein sequence ID" value="CAH2108897.1"/>
    <property type="molecule type" value="Genomic_DNA"/>
</dbReference>
<feature type="compositionally biased region" description="Basic and acidic residues" evidence="1">
    <location>
        <begin position="68"/>
        <end position="82"/>
    </location>
</feature>
<dbReference type="Pfam" id="PF24626">
    <property type="entry name" value="SH3_Tf2-1"/>
    <property type="match status" value="1"/>
</dbReference>
<evidence type="ECO:0000313" key="3">
    <source>
        <dbReference type="EMBL" id="CAH2108897.1"/>
    </source>
</evidence>
<dbReference type="InterPro" id="IPR056924">
    <property type="entry name" value="SH3_Tf2-1"/>
</dbReference>
<feature type="compositionally biased region" description="Basic residues" evidence="1">
    <location>
        <begin position="184"/>
        <end position="194"/>
    </location>
</feature>
<evidence type="ECO:0000256" key="1">
    <source>
        <dbReference type="SAM" id="MobiDB-lite"/>
    </source>
</evidence>
<protein>
    <recommendedName>
        <fullName evidence="2">Tf2-1-like SH3-like domain-containing protein</fullName>
    </recommendedName>
</protein>
<feature type="domain" description="Tf2-1-like SH3-like" evidence="2">
    <location>
        <begin position="87"/>
        <end position="150"/>
    </location>
</feature>
<reference evidence="3" key="1">
    <citation type="submission" date="2022-03" db="EMBL/GenBank/DDBJ databases">
        <authorList>
            <person name="Tunstrom K."/>
        </authorList>
    </citation>
    <scope>NUCLEOTIDE SEQUENCE</scope>
</reference>
<feature type="region of interest" description="Disordered" evidence="1">
    <location>
        <begin position="146"/>
        <end position="194"/>
    </location>
</feature>